<feature type="compositionally biased region" description="Basic and acidic residues" evidence="1">
    <location>
        <begin position="141"/>
        <end position="150"/>
    </location>
</feature>
<keyword evidence="3" id="KW-1185">Reference proteome</keyword>
<dbReference type="Gene3D" id="3.40.50.300">
    <property type="entry name" value="P-loop containing nucleotide triphosphate hydrolases"/>
    <property type="match status" value="1"/>
</dbReference>
<dbReference type="STRING" id="1296120.A0A1B9GW20"/>
<dbReference type="Pfam" id="PF13671">
    <property type="entry name" value="AAA_33"/>
    <property type="match status" value="1"/>
</dbReference>
<gene>
    <name evidence="2" type="ORF">I316_03280</name>
</gene>
<dbReference type="OrthoDB" id="3512845at2759"/>
<sequence>MSAQNLGHQDGPISTETRIYQLSAFESKPGTSFDRPCSSSFSTAQNAVSYQQPQHTTRQIDWPQILLILVGLPGSGKTTFAESLVALSENEECDPPTNPTFDDRLGSNATLDNQLRHEASGSSSNTNSLRRTRSRKWIRASQDDAPNRRRQECEARVRWALNEGYNVIVDRVGFDPVQRSHFITIADSYSPRPLVYCLILSVSHPTLVSRLFSRTSHPTIPDAETGLRVLRQMESQFQPPSNLPNQGEGFDRIYTVEERDQPPDRVWDEERLRGVLRDIEEQGEVEIVHLKEEEAEVEVEVEEASMGMDTTGEEGEVVVVVVVVVEVVEWRESTAQITAEAFGGDEAMDMAPDMALGLLTILTDKE</sequence>
<reference evidence="2 3" key="1">
    <citation type="submission" date="2013-07" db="EMBL/GenBank/DDBJ databases">
        <title>The Genome Sequence of Cryptococcus heveanensis BCC8398.</title>
        <authorList>
            <consortium name="The Broad Institute Genome Sequencing Platform"/>
            <person name="Cuomo C."/>
            <person name="Litvintseva A."/>
            <person name="Chen Y."/>
            <person name="Heitman J."/>
            <person name="Sun S."/>
            <person name="Springer D."/>
            <person name="Dromer F."/>
            <person name="Young S.K."/>
            <person name="Zeng Q."/>
            <person name="Gargeya S."/>
            <person name="Fitzgerald M."/>
            <person name="Abouelleil A."/>
            <person name="Alvarado L."/>
            <person name="Berlin A.M."/>
            <person name="Chapman S.B."/>
            <person name="Dewar J."/>
            <person name="Goldberg J."/>
            <person name="Griggs A."/>
            <person name="Gujja S."/>
            <person name="Hansen M."/>
            <person name="Howarth C."/>
            <person name="Imamovic A."/>
            <person name="Larimer J."/>
            <person name="McCowan C."/>
            <person name="Murphy C."/>
            <person name="Pearson M."/>
            <person name="Priest M."/>
            <person name="Roberts A."/>
            <person name="Saif S."/>
            <person name="Shea T."/>
            <person name="Sykes S."/>
            <person name="Wortman J."/>
            <person name="Nusbaum C."/>
            <person name="Birren B."/>
        </authorList>
    </citation>
    <scope>NUCLEOTIDE SEQUENCE [LARGE SCALE GENOMIC DNA]</scope>
    <source>
        <strain evidence="2 3">BCC8398</strain>
    </source>
</reference>
<reference evidence="3" key="2">
    <citation type="submission" date="2013-12" db="EMBL/GenBank/DDBJ databases">
        <title>Evolution of pathogenesis and genome organization in the Tremellales.</title>
        <authorList>
            <person name="Cuomo C."/>
            <person name="Litvintseva A."/>
            <person name="Heitman J."/>
            <person name="Chen Y."/>
            <person name="Sun S."/>
            <person name="Springer D."/>
            <person name="Dromer F."/>
            <person name="Young S."/>
            <person name="Zeng Q."/>
            <person name="Chapman S."/>
            <person name="Gujja S."/>
            <person name="Saif S."/>
            <person name="Birren B."/>
        </authorList>
    </citation>
    <scope>NUCLEOTIDE SEQUENCE [LARGE SCALE GENOMIC DNA]</scope>
    <source>
        <strain evidence="3">BCC8398</strain>
    </source>
</reference>
<evidence type="ECO:0000313" key="3">
    <source>
        <dbReference type="Proteomes" id="UP000092666"/>
    </source>
</evidence>
<proteinExistence type="predicted"/>
<dbReference type="InterPro" id="IPR027417">
    <property type="entry name" value="P-loop_NTPase"/>
</dbReference>
<dbReference type="Proteomes" id="UP000092666">
    <property type="component" value="Unassembled WGS sequence"/>
</dbReference>
<name>A0A1B9GW20_9TREE</name>
<organism evidence="2 3">
    <name type="scientific">Kwoniella heveanensis BCC8398</name>
    <dbReference type="NCBI Taxonomy" id="1296120"/>
    <lineage>
        <taxon>Eukaryota</taxon>
        <taxon>Fungi</taxon>
        <taxon>Dikarya</taxon>
        <taxon>Basidiomycota</taxon>
        <taxon>Agaricomycotina</taxon>
        <taxon>Tremellomycetes</taxon>
        <taxon>Tremellales</taxon>
        <taxon>Cryptococcaceae</taxon>
        <taxon>Kwoniella</taxon>
    </lineage>
</organism>
<dbReference type="AlphaFoldDB" id="A0A1B9GW20"/>
<accession>A0A1B9GW20</accession>
<feature type="region of interest" description="Disordered" evidence="1">
    <location>
        <begin position="115"/>
        <end position="150"/>
    </location>
</feature>
<dbReference type="EMBL" id="KI669500">
    <property type="protein sequence ID" value="OCF35237.1"/>
    <property type="molecule type" value="Genomic_DNA"/>
</dbReference>
<dbReference type="SUPFAM" id="SSF52540">
    <property type="entry name" value="P-loop containing nucleoside triphosphate hydrolases"/>
    <property type="match status" value="1"/>
</dbReference>
<feature type="compositionally biased region" description="Low complexity" evidence="1">
    <location>
        <begin position="120"/>
        <end position="129"/>
    </location>
</feature>
<evidence type="ECO:0000256" key="1">
    <source>
        <dbReference type="SAM" id="MobiDB-lite"/>
    </source>
</evidence>
<protein>
    <submittedName>
        <fullName evidence="2">Uncharacterized protein</fullName>
    </submittedName>
</protein>
<evidence type="ECO:0000313" key="2">
    <source>
        <dbReference type="EMBL" id="OCF35237.1"/>
    </source>
</evidence>